<accession>A0ABR0LX75</accession>
<evidence type="ECO:0000256" key="8">
    <source>
        <dbReference type="RuleBase" id="RU364140"/>
    </source>
</evidence>
<protein>
    <recommendedName>
        <fullName evidence="3 8">Mediator of RNA polymerase II transcription subunit 17</fullName>
    </recommendedName>
    <alternativeName>
        <fullName evidence="7 8">Mediator complex subunit 17</fullName>
    </alternativeName>
</protein>
<evidence type="ECO:0000313" key="11">
    <source>
        <dbReference type="Proteomes" id="UP001357485"/>
    </source>
</evidence>
<name>A0ABR0LX75_9PEZI</name>
<proteinExistence type="inferred from homology"/>
<feature type="compositionally biased region" description="Basic and acidic residues" evidence="9">
    <location>
        <begin position="22"/>
        <end position="33"/>
    </location>
</feature>
<comment type="subunit">
    <text evidence="8">Component of the Mediator complex.</text>
</comment>
<comment type="similarity">
    <text evidence="2 8">Belongs to the Mediator complex subunit 17 family.</text>
</comment>
<keyword evidence="6 8" id="KW-0539">Nucleus</keyword>
<comment type="function">
    <text evidence="8">Component of the Mediator complex, a coactivator involved in the regulated transcription of nearly all RNA polymerase II-dependent genes. Mediator functions as a bridge to convey information from gene-specific regulatory proteins to the basal RNA polymerase II transcription machinery. Mediator is recruited to promoters by direct interactions with regulatory proteins and serves as a scaffold for the assembly of a functional preinitiation complex with RNA polymerase II and the general transcription factors.</text>
</comment>
<evidence type="ECO:0000256" key="3">
    <source>
        <dbReference type="ARBA" id="ARBA00019610"/>
    </source>
</evidence>
<comment type="subcellular location">
    <subcellularLocation>
        <location evidence="1 8">Nucleus</location>
    </subcellularLocation>
</comment>
<evidence type="ECO:0000256" key="6">
    <source>
        <dbReference type="ARBA" id="ARBA00023242"/>
    </source>
</evidence>
<evidence type="ECO:0000256" key="7">
    <source>
        <dbReference type="ARBA" id="ARBA00032014"/>
    </source>
</evidence>
<sequence length="594" mass="65293">MLQEEIAALESGEPQADEEVEDTAKERDTKSRREELLEAKTEMIKYIGVAQNEVNIALDYVSCLLSKDAPRMAEQTMSPVLKQSVPTGALAYDKWQMPTADKDDARDDELVAKGCKMQILQRTADSLLQAATRLEKDVKRETNYWQQVMSVSEKGWSVCRLPREKHNLGVRFGFSEATREFKDRGLAALRADEEGNVILDQGLASKATTVQVRVQEVGTTVGISNIPCTSDPHDLSNVDLESLIHRARDTLFEEELFHEMTRESQLLTAFGVTMIDSVIHVPTRVCDTTDPLGEDLEDRHILIDLVPSEQTASEVGDHSLDYTAQAVALSLRILLSHTHRRRLFRRSQIPPPLSSAKPPRTYALIIRPLLNHLQHQTALTDLRSYLKSLEQLLQTLGFDTKFSITSTAPSLAGISRAASAASRETSTSAVEALVAALTSPLESEATLALPAPADQPLRFQLRTFVDTPTYGSEYRLTAPATLTPDAPNETEFPRFADLVAHVHYLLSMSLVHCVAAAYPGWTARAREAEAFTAGRGSERKRGIGVVVGGGKVVLRDGGSGRRYEWGRGQGGEGGKTFKEVVAEIVGGNFKSGQS</sequence>
<evidence type="ECO:0000256" key="5">
    <source>
        <dbReference type="ARBA" id="ARBA00023163"/>
    </source>
</evidence>
<keyword evidence="11" id="KW-1185">Reference proteome</keyword>
<keyword evidence="4 8" id="KW-0805">Transcription regulation</keyword>
<dbReference type="PANTHER" id="PTHR13114">
    <property type="entry name" value="MEDIATOR OF RNA POLYMERASE II TRANSCRIPTION SUBUNIT 17"/>
    <property type="match status" value="1"/>
</dbReference>
<comment type="caution">
    <text evidence="10">The sequence shown here is derived from an EMBL/GenBank/DDBJ whole genome shotgun (WGS) entry which is preliminary data.</text>
</comment>
<dbReference type="Pfam" id="PF10156">
    <property type="entry name" value="Med17"/>
    <property type="match status" value="1"/>
</dbReference>
<keyword evidence="8" id="KW-0010">Activator</keyword>
<keyword evidence="5 8" id="KW-0804">Transcription</keyword>
<evidence type="ECO:0000256" key="1">
    <source>
        <dbReference type="ARBA" id="ARBA00004123"/>
    </source>
</evidence>
<dbReference type="PANTHER" id="PTHR13114:SF7">
    <property type="entry name" value="MEDIATOR OF RNA POLYMERASE II TRANSCRIPTION SUBUNIT 17"/>
    <property type="match status" value="1"/>
</dbReference>
<dbReference type="Gene3D" id="6.10.250.2620">
    <property type="match status" value="1"/>
</dbReference>
<evidence type="ECO:0000313" key="10">
    <source>
        <dbReference type="EMBL" id="KAK5255909.1"/>
    </source>
</evidence>
<dbReference type="EMBL" id="JAVRRA010008800">
    <property type="protein sequence ID" value="KAK5255909.1"/>
    <property type="molecule type" value="Genomic_DNA"/>
</dbReference>
<evidence type="ECO:0000256" key="4">
    <source>
        <dbReference type="ARBA" id="ARBA00023015"/>
    </source>
</evidence>
<organism evidence="10 11">
    <name type="scientific">Cryomyces antarcticus</name>
    <dbReference type="NCBI Taxonomy" id="329879"/>
    <lineage>
        <taxon>Eukaryota</taxon>
        <taxon>Fungi</taxon>
        <taxon>Dikarya</taxon>
        <taxon>Ascomycota</taxon>
        <taxon>Pezizomycotina</taxon>
        <taxon>Dothideomycetes</taxon>
        <taxon>Dothideomycetes incertae sedis</taxon>
        <taxon>Cryomyces</taxon>
    </lineage>
</organism>
<dbReference type="Proteomes" id="UP001357485">
    <property type="component" value="Unassembled WGS sequence"/>
</dbReference>
<evidence type="ECO:0000256" key="2">
    <source>
        <dbReference type="ARBA" id="ARBA00005635"/>
    </source>
</evidence>
<feature type="region of interest" description="Disordered" evidence="9">
    <location>
        <begin position="1"/>
        <end position="33"/>
    </location>
</feature>
<evidence type="ECO:0000256" key="9">
    <source>
        <dbReference type="SAM" id="MobiDB-lite"/>
    </source>
</evidence>
<gene>
    <name evidence="10" type="primary">SRB4</name>
    <name evidence="8" type="synonym">MED17</name>
    <name evidence="10" type="ORF">LTR16_004454</name>
</gene>
<reference evidence="10 11" key="1">
    <citation type="submission" date="2023-08" db="EMBL/GenBank/DDBJ databases">
        <title>Black Yeasts Isolated from many extreme environments.</title>
        <authorList>
            <person name="Coleine C."/>
            <person name="Stajich J.E."/>
            <person name="Selbmann L."/>
        </authorList>
    </citation>
    <scope>NUCLEOTIDE SEQUENCE [LARGE SCALE GENOMIC DNA]</scope>
    <source>
        <strain evidence="10 11">CCFEE 536</strain>
    </source>
</reference>
<dbReference type="InterPro" id="IPR019313">
    <property type="entry name" value="Mediator_Med17"/>
</dbReference>